<evidence type="ECO:0000313" key="2">
    <source>
        <dbReference type="Proteomes" id="UP000005266"/>
    </source>
</evidence>
<sequence>MWERFWIGFFEYLFIRPITRGTGTYVVVVTEFDATMTMEGDRGIVFSYGSMDTCVPYVYKFNRYADALNFFHKTVKSHIVPTDLITCSYFHKKKGMKKIIEMKW</sequence>
<proteinExistence type="predicted"/>
<dbReference type="RefSeq" id="YP_006489287.1">
    <property type="nucleotide sequence ID" value="NC_018088.1"/>
</dbReference>
<dbReference type="EMBL" id="HQ317390">
    <property type="protein sequence ID" value="AFK66697.1"/>
    <property type="molecule type" value="Genomic_DNA"/>
</dbReference>
<dbReference type="Proteomes" id="UP000005266">
    <property type="component" value="Segment"/>
</dbReference>
<keyword evidence="2" id="KW-1185">Reference proteome</keyword>
<protein>
    <submittedName>
        <fullName evidence="1">Uncharacterized protein</fullName>
    </submittedName>
</protein>
<evidence type="ECO:0000313" key="1">
    <source>
        <dbReference type="EMBL" id="AFK66697.1"/>
    </source>
</evidence>
<dbReference type="KEGG" id="vg:13165518"/>
<dbReference type="GeneID" id="13165518"/>
<name>I3UMI2_9CAUD</name>
<accession>I3UMI2</accession>
<organism evidence="1 2">
    <name type="scientific">Colwellia phage 9A</name>
    <dbReference type="NCBI Taxonomy" id="765765"/>
    <lineage>
        <taxon>Viruses</taxon>
        <taxon>Duplodnaviria</taxon>
        <taxon>Heunggongvirae</taxon>
        <taxon>Uroviricota</taxon>
        <taxon>Caudoviricetes</taxon>
        <taxon>Franklinbayvirus</taxon>
        <taxon>Franklinbayvirus fv9A</taxon>
    </lineage>
</organism>
<reference evidence="1 2" key="1">
    <citation type="journal article" date="2013" name="Extremophiles">
        <title>Genomic analysis of cold-active Colwelliaphage 9A and psychrophilic phage-host interactions.</title>
        <authorList>
            <person name="Colangelo-Lillis J.R."/>
            <person name="Deming J.W."/>
        </authorList>
    </citation>
    <scope>NUCLEOTIDE SEQUENCE [LARGE SCALE GENOMIC DNA]</scope>
    <source>
        <strain evidence="1">9A</strain>
    </source>
</reference>
<gene>
    <name evidence="1" type="ORF">COPG_00101</name>
</gene>